<protein>
    <submittedName>
        <fullName evidence="2">Uncharacterized protein</fullName>
    </submittedName>
</protein>
<dbReference type="Proteomes" id="UP001432027">
    <property type="component" value="Unassembled WGS sequence"/>
</dbReference>
<comment type="caution">
    <text evidence="2">The sequence shown here is derived from an EMBL/GenBank/DDBJ whole genome shotgun (WGS) entry which is preliminary data.</text>
</comment>
<accession>A0AAV5UDS5</accession>
<feature type="region of interest" description="Disordered" evidence="1">
    <location>
        <begin position="58"/>
        <end position="179"/>
    </location>
</feature>
<reference evidence="2" key="1">
    <citation type="submission" date="2023-10" db="EMBL/GenBank/DDBJ databases">
        <title>Genome assembly of Pristionchus species.</title>
        <authorList>
            <person name="Yoshida K."/>
            <person name="Sommer R.J."/>
        </authorList>
    </citation>
    <scope>NUCLEOTIDE SEQUENCE</scope>
    <source>
        <strain evidence="2">RS0144</strain>
    </source>
</reference>
<organism evidence="2 3">
    <name type="scientific">Pristionchus entomophagus</name>
    <dbReference type="NCBI Taxonomy" id="358040"/>
    <lineage>
        <taxon>Eukaryota</taxon>
        <taxon>Metazoa</taxon>
        <taxon>Ecdysozoa</taxon>
        <taxon>Nematoda</taxon>
        <taxon>Chromadorea</taxon>
        <taxon>Rhabditida</taxon>
        <taxon>Rhabditina</taxon>
        <taxon>Diplogasteromorpha</taxon>
        <taxon>Diplogasteroidea</taxon>
        <taxon>Neodiplogasteridae</taxon>
        <taxon>Pristionchus</taxon>
    </lineage>
</organism>
<evidence type="ECO:0000313" key="3">
    <source>
        <dbReference type="Proteomes" id="UP001432027"/>
    </source>
</evidence>
<proteinExistence type="predicted"/>
<name>A0AAV5UDS5_9BILA</name>
<gene>
    <name evidence="2" type="ORF">PENTCL1PPCAC_26656</name>
</gene>
<feature type="non-terminal residue" evidence="2">
    <location>
        <position position="380"/>
    </location>
</feature>
<sequence length="380" mass="42601">MFYCLLKIGDLYEISDRSMITGPELAWGEVEVKRGRGSKEKALYVNGGSQKEMLAEKNKYENGILKPKRPKKHPLFSVVDPPSENDDGEEELEEAEENVLRKGRPTRQAALQVKVEKTTPPPPPKKGRDNSLPPAALPSSTAPSASGPTVSTKPPSPTVPSAVTPSTSSASAATPVSASPGTVTLDIIYGLICDVKSQVDRLSARQDRMEDQLRDVYNDTVGIRHESRQLVDCTKEAKERIGELTVVAEKIKEQLPRPPKGPQYDIYEGWTEERVAEIDDKDDSLLVFAGKLDSAFFQTSPLPHQQRNQEKLRWLVQIVLHRRRDEVKSERKKWRSLILQRINGNATREEEKIYIDRQMQAFAGSRIRKTFTPPVHLSST</sequence>
<evidence type="ECO:0000313" key="2">
    <source>
        <dbReference type="EMBL" id="GMT04482.1"/>
    </source>
</evidence>
<keyword evidence="3" id="KW-1185">Reference proteome</keyword>
<feature type="compositionally biased region" description="Acidic residues" evidence="1">
    <location>
        <begin position="83"/>
        <end position="97"/>
    </location>
</feature>
<dbReference type="EMBL" id="BTSX01000006">
    <property type="protein sequence ID" value="GMT04482.1"/>
    <property type="molecule type" value="Genomic_DNA"/>
</dbReference>
<dbReference type="AlphaFoldDB" id="A0AAV5UDS5"/>
<evidence type="ECO:0000256" key="1">
    <source>
        <dbReference type="SAM" id="MobiDB-lite"/>
    </source>
</evidence>
<feature type="compositionally biased region" description="Low complexity" evidence="1">
    <location>
        <begin position="131"/>
        <end position="179"/>
    </location>
</feature>